<reference evidence="2" key="1">
    <citation type="submission" date="2023-07" db="EMBL/GenBank/DDBJ databases">
        <authorList>
            <person name="Luz R."/>
            <person name="Cordeiro R."/>
            <person name="Fonseca A."/>
            <person name="Goncalves V."/>
        </authorList>
    </citation>
    <scope>NUCLEOTIDE SEQUENCE [LARGE SCALE GENOMIC DNA]</scope>
    <source>
        <strain evidence="2">BACA0444</strain>
    </source>
</reference>
<dbReference type="RefSeq" id="WP_322876832.1">
    <property type="nucleotide sequence ID" value="NZ_JAVMIP010000001.1"/>
</dbReference>
<organism evidence="1 2">
    <name type="scientific">Pseudocalidococcus azoricus BACA0444</name>
    <dbReference type="NCBI Taxonomy" id="2918990"/>
    <lineage>
        <taxon>Bacteria</taxon>
        <taxon>Bacillati</taxon>
        <taxon>Cyanobacteriota</taxon>
        <taxon>Cyanophyceae</taxon>
        <taxon>Acaryochloridales</taxon>
        <taxon>Thermosynechococcaceae</taxon>
        <taxon>Pseudocalidococcus</taxon>
        <taxon>Pseudocalidococcus azoricus</taxon>
    </lineage>
</organism>
<evidence type="ECO:0000313" key="2">
    <source>
        <dbReference type="Proteomes" id="UP001268256"/>
    </source>
</evidence>
<comment type="caution">
    <text evidence="1">The sequence shown here is derived from an EMBL/GenBank/DDBJ whole genome shotgun (WGS) entry which is preliminary data.</text>
</comment>
<proteinExistence type="predicted"/>
<evidence type="ECO:0008006" key="3">
    <source>
        <dbReference type="Google" id="ProtNLM"/>
    </source>
</evidence>
<protein>
    <recommendedName>
        <fullName evidence="3">Sigma-70 family RNA polymerase sigma factor</fullName>
    </recommendedName>
</protein>
<dbReference type="AlphaFoldDB" id="A0AAE4FQ72"/>
<dbReference type="EMBL" id="JAVMIP010000001">
    <property type="protein sequence ID" value="MDS3859522.1"/>
    <property type="molecule type" value="Genomic_DNA"/>
</dbReference>
<sequence>MVRTAVLPPLMEYTHPLVQPLLKLSDQALVESFQQQLQQGRYFVAIFARYAPLVYSVLSHHARSQVQIDFLYAKTWQTIFVSLHALKFTEAGVLMGEEDQVPTPTFRAWVLNQVAASVHSPVPAIETISYTLQVASPPFWCYLEAALAYLPALTRLILVTTQTFHWNTERLIAFLEAEGQPITLGEISQHLQNGYQLLRDCLPSDLQTIYLSQIAPAKTTVSQDFHADLDRLANNLFAEENLPIPA</sequence>
<keyword evidence="2" id="KW-1185">Reference proteome</keyword>
<gene>
    <name evidence="1" type="ORF">RIF25_01745</name>
</gene>
<evidence type="ECO:0000313" key="1">
    <source>
        <dbReference type="EMBL" id="MDS3859522.1"/>
    </source>
</evidence>
<dbReference type="Proteomes" id="UP001268256">
    <property type="component" value="Unassembled WGS sequence"/>
</dbReference>
<accession>A0AAE4FQ72</accession>
<name>A0AAE4FQ72_9CYAN</name>